<feature type="region of interest" description="Disordered" evidence="1">
    <location>
        <begin position="149"/>
        <end position="190"/>
    </location>
</feature>
<dbReference type="Proteomes" id="UP001596122">
    <property type="component" value="Unassembled WGS sequence"/>
</dbReference>
<feature type="transmembrane region" description="Helical" evidence="2">
    <location>
        <begin position="52"/>
        <end position="71"/>
    </location>
</feature>
<keyword evidence="2" id="KW-0472">Membrane</keyword>
<dbReference type="Pfam" id="PF09534">
    <property type="entry name" value="Trp_oprn_chp"/>
    <property type="match status" value="1"/>
</dbReference>
<dbReference type="InterPro" id="IPR019051">
    <property type="entry name" value="Trp_biosyn_TM_oprn/chp"/>
</dbReference>
<sequence length="190" mass="18323">MRPAPLSAAAAVAALLALATLGLTWVRRSTAGPLGEAGAATTESLTGREVSPLTAALVPAVLGLAVVALLLPGRWRLVGLVPAGLAAVGAGLGAAVAAAAADGGRTGAPEVGVEVTPVPWLAVAACVLVVLLAGAAAVAAWRPVVPAAPPTRAAPTAAPGHAPEAAPDERALWDALDAGEDPTAPPSTRP</sequence>
<gene>
    <name evidence="3" type="ORF">ACFPJ6_16785</name>
</gene>
<feature type="transmembrane region" description="Helical" evidence="2">
    <location>
        <begin position="78"/>
        <end position="100"/>
    </location>
</feature>
<proteinExistence type="predicted"/>
<keyword evidence="4" id="KW-1185">Reference proteome</keyword>
<keyword evidence="2" id="KW-0812">Transmembrane</keyword>
<organism evidence="3 4">
    <name type="scientific">Aquipuribacter nitratireducens</name>
    <dbReference type="NCBI Taxonomy" id="650104"/>
    <lineage>
        <taxon>Bacteria</taxon>
        <taxon>Bacillati</taxon>
        <taxon>Actinomycetota</taxon>
        <taxon>Actinomycetes</taxon>
        <taxon>Micrococcales</taxon>
        <taxon>Intrasporangiaceae</taxon>
        <taxon>Aquipuribacter</taxon>
    </lineage>
</organism>
<dbReference type="RefSeq" id="WP_340268674.1">
    <property type="nucleotide sequence ID" value="NZ_JBBEOG010000003.1"/>
</dbReference>
<evidence type="ECO:0000256" key="2">
    <source>
        <dbReference type="SAM" id="Phobius"/>
    </source>
</evidence>
<feature type="transmembrane region" description="Helical" evidence="2">
    <location>
        <begin position="120"/>
        <end position="141"/>
    </location>
</feature>
<dbReference type="EMBL" id="JBHSLD010000027">
    <property type="protein sequence ID" value="MFC5382424.1"/>
    <property type="molecule type" value="Genomic_DNA"/>
</dbReference>
<keyword evidence="2" id="KW-1133">Transmembrane helix</keyword>
<protein>
    <submittedName>
        <fullName evidence="3">Trp biosynthesis-associated membrane protein</fullName>
    </submittedName>
</protein>
<comment type="caution">
    <text evidence="3">The sequence shown here is derived from an EMBL/GenBank/DDBJ whole genome shotgun (WGS) entry which is preliminary data.</text>
</comment>
<evidence type="ECO:0000313" key="3">
    <source>
        <dbReference type="EMBL" id="MFC5382424.1"/>
    </source>
</evidence>
<evidence type="ECO:0000256" key="1">
    <source>
        <dbReference type="SAM" id="MobiDB-lite"/>
    </source>
</evidence>
<name>A0ABW0GS14_9MICO</name>
<feature type="compositionally biased region" description="Low complexity" evidence="1">
    <location>
        <begin position="149"/>
        <end position="165"/>
    </location>
</feature>
<reference evidence="4" key="1">
    <citation type="journal article" date="2019" name="Int. J. Syst. Evol. Microbiol.">
        <title>The Global Catalogue of Microorganisms (GCM) 10K type strain sequencing project: providing services to taxonomists for standard genome sequencing and annotation.</title>
        <authorList>
            <consortium name="The Broad Institute Genomics Platform"/>
            <consortium name="The Broad Institute Genome Sequencing Center for Infectious Disease"/>
            <person name="Wu L."/>
            <person name="Ma J."/>
        </authorList>
    </citation>
    <scope>NUCLEOTIDE SEQUENCE [LARGE SCALE GENOMIC DNA]</scope>
    <source>
        <strain evidence="4">CCUG 43114</strain>
    </source>
</reference>
<evidence type="ECO:0000313" key="4">
    <source>
        <dbReference type="Proteomes" id="UP001596122"/>
    </source>
</evidence>
<accession>A0ABW0GS14</accession>